<organism evidence="1 2">
    <name type="scientific">Candidatus Lactobacillus pullistercoris</name>
    <dbReference type="NCBI Taxonomy" id="2838636"/>
    <lineage>
        <taxon>Bacteria</taxon>
        <taxon>Bacillati</taxon>
        <taxon>Bacillota</taxon>
        <taxon>Bacilli</taxon>
        <taxon>Lactobacillales</taxon>
        <taxon>Lactobacillaceae</taxon>
        <taxon>Lactobacillus</taxon>
    </lineage>
</organism>
<dbReference type="InterPro" id="IPR036412">
    <property type="entry name" value="HAD-like_sf"/>
</dbReference>
<keyword evidence="1" id="KW-0378">Hydrolase</keyword>
<comment type="caution">
    <text evidence="1">The sequence shown here is derived from an EMBL/GenBank/DDBJ whole genome shotgun (WGS) entry which is preliminary data.</text>
</comment>
<dbReference type="Proteomes" id="UP000823844">
    <property type="component" value="Unassembled WGS sequence"/>
</dbReference>
<gene>
    <name evidence="1" type="ORF">H9806_00875</name>
</gene>
<dbReference type="Gene3D" id="1.10.150.240">
    <property type="entry name" value="Putative phosphatase, domain 2"/>
    <property type="match status" value="1"/>
</dbReference>
<dbReference type="GO" id="GO:0016787">
    <property type="term" value="F:hydrolase activity"/>
    <property type="evidence" value="ECO:0007669"/>
    <property type="project" value="UniProtKB-KW"/>
</dbReference>
<dbReference type="Gene3D" id="3.40.50.1000">
    <property type="entry name" value="HAD superfamily/HAD-like"/>
    <property type="match status" value="1"/>
</dbReference>
<reference evidence="1" key="2">
    <citation type="submission" date="2021-04" db="EMBL/GenBank/DDBJ databases">
        <authorList>
            <person name="Gilroy R."/>
        </authorList>
    </citation>
    <scope>NUCLEOTIDE SEQUENCE</scope>
    <source>
        <strain evidence="1">F6-686</strain>
    </source>
</reference>
<dbReference type="EMBL" id="JAHLFT010000013">
    <property type="protein sequence ID" value="MBU3827724.1"/>
    <property type="molecule type" value="Genomic_DNA"/>
</dbReference>
<dbReference type="InterPro" id="IPR023214">
    <property type="entry name" value="HAD_sf"/>
</dbReference>
<proteinExistence type="predicted"/>
<reference evidence="1" key="1">
    <citation type="journal article" date="2021" name="PeerJ">
        <title>Extensive microbial diversity within the chicken gut microbiome revealed by metagenomics and culture.</title>
        <authorList>
            <person name="Gilroy R."/>
            <person name="Ravi A."/>
            <person name="Getino M."/>
            <person name="Pursley I."/>
            <person name="Horton D.L."/>
            <person name="Alikhan N.F."/>
            <person name="Baker D."/>
            <person name="Gharbi K."/>
            <person name="Hall N."/>
            <person name="Watson M."/>
            <person name="Adriaenssens E.M."/>
            <person name="Foster-Nyarko E."/>
            <person name="Jarju S."/>
            <person name="Secka A."/>
            <person name="Antonio M."/>
            <person name="Oren A."/>
            <person name="Chaudhuri R.R."/>
            <person name="La Ragione R."/>
            <person name="Hildebrand F."/>
            <person name="Pallen M.J."/>
        </authorList>
    </citation>
    <scope>NUCLEOTIDE SEQUENCE</scope>
    <source>
        <strain evidence="1">F6-686</strain>
    </source>
</reference>
<sequence>MNTFETLIFIPEGTLLNEKLALKNALKSTLKKHEIDFKDKEAVYAKLRSQFKFLSEDEQINLILQTFLANIPETKNEYLITLSRQHRLIKGSFDFLDQVKDEIKLLCWGKTKKDILEPRLADSNLLNYFDSIQYNIDFKNSFNIRKQLHELNIDPDSALIIGSNLVEEIQEAENENLSSLWLAPKKDKNPIKPRPTLHLSRLSDLLFYLNV</sequence>
<name>A0A9E2KPI9_9LACO</name>
<dbReference type="SUPFAM" id="SSF56784">
    <property type="entry name" value="HAD-like"/>
    <property type="match status" value="1"/>
</dbReference>
<protein>
    <submittedName>
        <fullName evidence="1">HAD family hydrolase</fullName>
    </submittedName>
</protein>
<evidence type="ECO:0000313" key="1">
    <source>
        <dbReference type="EMBL" id="MBU3827724.1"/>
    </source>
</evidence>
<dbReference type="Pfam" id="PF13419">
    <property type="entry name" value="HAD_2"/>
    <property type="match status" value="1"/>
</dbReference>
<dbReference type="AlphaFoldDB" id="A0A9E2KPI9"/>
<dbReference type="InterPro" id="IPR023198">
    <property type="entry name" value="PGP-like_dom2"/>
</dbReference>
<dbReference type="InterPro" id="IPR041492">
    <property type="entry name" value="HAD_2"/>
</dbReference>
<accession>A0A9E2KPI9</accession>
<evidence type="ECO:0000313" key="2">
    <source>
        <dbReference type="Proteomes" id="UP000823844"/>
    </source>
</evidence>